<keyword evidence="9" id="KW-1185">Reference proteome</keyword>
<dbReference type="AlphaFoldDB" id="A0A3M0GG77"/>
<protein>
    <submittedName>
        <fullName evidence="8">Putative sulfate exporter family transporter</fullName>
    </submittedName>
</protein>
<feature type="transmembrane region" description="Helical" evidence="7">
    <location>
        <begin position="136"/>
        <end position="157"/>
    </location>
</feature>
<evidence type="ECO:0000256" key="6">
    <source>
        <dbReference type="ARBA" id="ARBA00023136"/>
    </source>
</evidence>
<comment type="similarity">
    <text evidence="2">Belongs to the UPF0324 family.</text>
</comment>
<evidence type="ECO:0000313" key="9">
    <source>
        <dbReference type="Proteomes" id="UP000275256"/>
    </source>
</evidence>
<reference evidence="8 9" key="1">
    <citation type="submission" date="2018-10" db="EMBL/GenBank/DDBJ databases">
        <title>Tessaracoccus antarcticuss sp. nov., isolated from sediment.</title>
        <authorList>
            <person name="Zhou L.Y."/>
            <person name="Du Z.J."/>
        </authorList>
    </citation>
    <scope>NUCLEOTIDE SEQUENCE [LARGE SCALE GENOMIC DNA]</scope>
    <source>
        <strain evidence="8 9">JDX10</strain>
    </source>
</reference>
<feature type="transmembrane region" description="Helical" evidence="7">
    <location>
        <begin position="262"/>
        <end position="283"/>
    </location>
</feature>
<evidence type="ECO:0000256" key="7">
    <source>
        <dbReference type="SAM" id="Phobius"/>
    </source>
</evidence>
<keyword evidence="3" id="KW-1003">Cell membrane</keyword>
<accession>A0A3M0GG77</accession>
<dbReference type="Proteomes" id="UP000275256">
    <property type="component" value="Unassembled WGS sequence"/>
</dbReference>
<feature type="transmembrane region" description="Helical" evidence="7">
    <location>
        <begin position="321"/>
        <end position="343"/>
    </location>
</feature>
<feature type="transmembrane region" description="Helical" evidence="7">
    <location>
        <begin position="169"/>
        <end position="191"/>
    </location>
</feature>
<comment type="subcellular location">
    <subcellularLocation>
        <location evidence="1">Cell membrane</location>
        <topology evidence="1">Multi-pass membrane protein</topology>
    </subcellularLocation>
</comment>
<dbReference type="Pfam" id="PF03601">
    <property type="entry name" value="Cons_hypoth698"/>
    <property type="match status" value="1"/>
</dbReference>
<dbReference type="OrthoDB" id="9766798at2"/>
<dbReference type="InterPro" id="IPR018383">
    <property type="entry name" value="UPF0324_pro"/>
</dbReference>
<evidence type="ECO:0000256" key="2">
    <source>
        <dbReference type="ARBA" id="ARBA00007977"/>
    </source>
</evidence>
<evidence type="ECO:0000256" key="4">
    <source>
        <dbReference type="ARBA" id="ARBA00022692"/>
    </source>
</evidence>
<comment type="caution">
    <text evidence="8">The sequence shown here is derived from an EMBL/GenBank/DDBJ whole genome shotgun (WGS) entry which is preliminary data.</text>
</comment>
<dbReference type="PANTHER" id="PTHR30106:SF2">
    <property type="entry name" value="UPF0324 INNER MEMBRANE PROTEIN YEIH"/>
    <property type="match status" value="1"/>
</dbReference>
<sequence>MSKAMKNEATGVEGVHAPTRLTALYPGLLLCIGGGAAAVLANQFVPTVSALLFAIVLGTIIGNMWRVPAVMAPGVAVAGKRILRVGIVLLGLQLVLGDLLELGLGMVAVAAVVVTVGIIGTVILGRAMGIPSQQRLLIACGFSICGAAAVAACDGVLEADDEDVATGIALVVLFGTIMIPVLPLLVAVMHLGPEMGGLWAGASIHEVAQVVAAAGVIGGGALKGAVIVKLTRVLMLAPVMAVLGIMQRRLSTGGTTIKRPPLVPLFVVGFLAMVAVASLHLLPTPALDAAKLLQTAFLAIAMFALGLGVRIKSLIKVGPKPLVLGAVSTVLVTGVALAGVTLAA</sequence>
<evidence type="ECO:0000256" key="3">
    <source>
        <dbReference type="ARBA" id="ARBA00022475"/>
    </source>
</evidence>
<dbReference type="EMBL" id="REFW01000002">
    <property type="protein sequence ID" value="RMB60139.1"/>
    <property type="molecule type" value="Genomic_DNA"/>
</dbReference>
<gene>
    <name evidence="8" type="ORF">EAX62_10625</name>
</gene>
<proteinExistence type="inferred from homology"/>
<feature type="transmembrane region" description="Helical" evidence="7">
    <location>
        <begin position="21"/>
        <end position="41"/>
    </location>
</feature>
<evidence type="ECO:0000313" key="8">
    <source>
        <dbReference type="EMBL" id="RMB60139.1"/>
    </source>
</evidence>
<feature type="transmembrane region" description="Helical" evidence="7">
    <location>
        <begin position="198"/>
        <end position="221"/>
    </location>
</feature>
<feature type="transmembrane region" description="Helical" evidence="7">
    <location>
        <begin position="289"/>
        <end position="309"/>
    </location>
</feature>
<organism evidence="8 9">
    <name type="scientific">Tessaracoccus antarcticus</name>
    <dbReference type="NCBI Taxonomy" id="2479848"/>
    <lineage>
        <taxon>Bacteria</taxon>
        <taxon>Bacillati</taxon>
        <taxon>Actinomycetota</taxon>
        <taxon>Actinomycetes</taxon>
        <taxon>Propionibacteriales</taxon>
        <taxon>Propionibacteriaceae</taxon>
        <taxon>Tessaracoccus</taxon>
    </lineage>
</organism>
<feature type="transmembrane region" description="Helical" evidence="7">
    <location>
        <begin position="77"/>
        <end position="96"/>
    </location>
</feature>
<feature type="transmembrane region" description="Helical" evidence="7">
    <location>
        <begin position="233"/>
        <end position="250"/>
    </location>
</feature>
<name>A0A3M0GG77_9ACTN</name>
<feature type="transmembrane region" description="Helical" evidence="7">
    <location>
        <begin position="47"/>
        <end position="65"/>
    </location>
</feature>
<dbReference type="RefSeq" id="WP_121901619.1">
    <property type="nucleotide sequence ID" value="NZ_REFW01000002.1"/>
</dbReference>
<feature type="transmembrane region" description="Helical" evidence="7">
    <location>
        <begin position="102"/>
        <end position="124"/>
    </location>
</feature>
<evidence type="ECO:0000256" key="1">
    <source>
        <dbReference type="ARBA" id="ARBA00004651"/>
    </source>
</evidence>
<keyword evidence="4 7" id="KW-0812">Transmembrane</keyword>
<dbReference type="GO" id="GO:0005886">
    <property type="term" value="C:plasma membrane"/>
    <property type="evidence" value="ECO:0007669"/>
    <property type="project" value="UniProtKB-SubCell"/>
</dbReference>
<keyword evidence="5 7" id="KW-1133">Transmembrane helix</keyword>
<keyword evidence="6 7" id="KW-0472">Membrane</keyword>
<dbReference type="PANTHER" id="PTHR30106">
    <property type="entry name" value="INNER MEMBRANE PROTEIN YEIH-RELATED"/>
    <property type="match status" value="1"/>
</dbReference>
<evidence type="ECO:0000256" key="5">
    <source>
        <dbReference type="ARBA" id="ARBA00022989"/>
    </source>
</evidence>